<comment type="caution">
    <text evidence="2">The sequence shown here is derived from an EMBL/GenBank/DDBJ whole genome shotgun (WGS) entry which is preliminary data.</text>
</comment>
<evidence type="ECO:0008006" key="4">
    <source>
        <dbReference type="Google" id="ProtNLM"/>
    </source>
</evidence>
<evidence type="ECO:0000256" key="1">
    <source>
        <dbReference type="SAM" id="MobiDB-lite"/>
    </source>
</evidence>
<dbReference type="Gene3D" id="3.30.710.10">
    <property type="entry name" value="Potassium Channel Kv1.1, Chain A"/>
    <property type="match status" value="1"/>
</dbReference>
<dbReference type="Proteomes" id="UP001140562">
    <property type="component" value="Unassembled WGS sequence"/>
</dbReference>
<dbReference type="PANTHER" id="PTHR37538:SF1">
    <property type="entry name" value="BTB DOMAIN-CONTAINING PROTEIN"/>
    <property type="match status" value="1"/>
</dbReference>
<organism evidence="2 3">
    <name type="scientific">Didymella glomerata</name>
    <dbReference type="NCBI Taxonomy" id="749621"/>
    <lineage>
        <taxon>Eukaryota</taxon>
        <taxon>Fungi</taxon>
        <taxon>Dikarya</taxon>
        <taxon>Ascomycota</taxon>
        <taxon>Pezizomycotina</taxon>
        <taxon>Dothideomycetes</taxon>
        <taxon>Pleosporomycetidae</taxon>
        <taxon>Pleosporales</taxon>
        <taxon>Pleosporineae</taxon>
        <taxon>Didymellaceae</taxon>
        <taxon>Didymella</taxon>
    </lineage>
</organism>
<dbReference type="InterPro" id="IPR011333">
    <property type="entry name" value="SKP1/BTB/POZ_sf"/>
</dbReference>
<evidence type="ECO:0000313" key="2">
    <source>
        <dbReference type="EMBL" id="KAJ4333976.1"/>
    </source>
</evidence>
<dbReference type="PANTHER" id="PTHR37538">
    <property type="entry name" value="BTB DOMAIN-CONTAINING PROTEIN"/>
    <property type="match status" value="1"/>
</dbReference>
<dbReference type="OrthoDB" id="3594103at2759"/>
<reference evidence="2" key="1">
    <citation type="submission" date="2022-10" db="EMBL/GenBank/DDBJ databases">
        <title>Tapping the CABI collections for fungal endophytes: first genome assemblies for Collariella, Neodidymelliopsis, Ascochyta clinopodiicola, Didymella pomorum, Didymosphaeria variabile, Neocosmospora piperis and Neocucurbitaria cava.</title>
        <authorList>
            <person name="Hill R."/>
        </authorList>
    </citation>
    <scope>NUCLEOTIDE SEQUENCE</scope>
    <source>
        <strain evidence="2">IMI 360193</strain>
    </source>
</reference>
<accession>A0A9W9BY79</accession>
<keyword evidence="3" id="KW-1185">Reference proteome</keyword>
<protein>
    <recommendedName>
        <fullName evidence="4">BTB domain-containing protein</fullName>
    </recommendedName>
</protein>
<dbReference type="EMBL" id="JAPEUV010000085">
    <property type="protein sequence ID" value="KAJ4333976.1"/>
    <property type="molecule type" value="Genomic_DNA"/>
</dbReference>
<evidence type="ECO:0000313" key="3">
    <source>
        <dbReference type="Proteomes" id="UP001140562"/>
    </source>
</evidence>
<sequence length="536" mass="58397">MQSRYTSPPVTLRVGPDLESFYVPEFLLQSLNDLPRSGKTVKAVHLPDIDVDTAHIIVHFLHTAQYQTLHSSEEETASDHSKADFKKAIAAYIAAKKYDLAALQELARDSIFECAGRISLTQAAHGIGKDTLAAIQEDAGWLQDLVLRKVEQTFAESDEIFSSAVFFSGIESLELAKVLGQRVAELYRSRVRQLREQLNTSDEGGSLMVGGGIEVVAEQTIHQQDEVAIEDVPSASSLNETVKEEENSSQAIGNVSEVPCTTAETVTQAEPVVCAIEEVVSDAFVAVSALDTKPARDAEGNRAIPEPPSTSNGVDAWEATLDAIPRYPETIVSESAASLKAQCLAGTGPFEGISSKKERLKLMKKLRAKAAAISLEEREEAAAGNMKEEPRTVETEVEQETATPMQAVSVEEVPCNEIELRVSAIDSPAIDPFAGLSKSQRKKLEKKMKEEAAANEKQREIDTSQEVVIGSDLIEPEPDSAVDMAASDDESCPFRYEHLTQVEQWRSCSKCEAYMRKIAIKLHTAGLPDVNGLVAR</sequence>
<proteinExistence type="predicted"/>
<dbReference type="AlphaFoldDB" id="A0A9W9BY79"/>
<feature type="region of interest" description="Disordered" evidence="1">
    <location>
        <begin position="295"/>
        <end position="314"/>
    </location>
</feature>
<gene>
    <name evidence="2" type="ORF">N0V87_007235</name>
</gene>
<name>A0A9W9BY79_9PLEO</name>